<dbReference type="SUPFAM" id="SSF52540">
    <property type="entry name" value="P-loop containing nucleoside triphosphate hydrolases"/>
    <property type="match status" value="1"/>
</dbReference>
<comment type="function">
    <text evidence="10 11">Phosphorylation of dTMP to form dTDP in both de novo and salvage pathways of dTTP synthesis.</text>
</comment>
<dbReference type="InterPro" id="IPR039430">
    <property type="entry name" value="Thymidylate_kin-like_dom"/>
</dbReference>
<dbReference type="PANTHER" id="PTHR10344:SF4">
    <property type="entry name" value="UMP-CMP KINASE 2, MITOCHONDRIAL"/>
    <property type="match status" value="1"/>
</dbReference>
<dbReference type="InterPro" id="IPR018094">
    <property type="entry name" value="Thymidylate_kinase"/>
</dbReference>
<proteinExistence type="inferred from homology"/>
<dbReference type="InterPro" id="IPR018095">
    <property type="entry name" value="Thymidylate_kin_CS"/>
</dbReference>
<evidence type="ECO:0000256" key="2">
    <source>
        <dbReference type="ARBA" id="ARBA00012980"/>
    </source>
</evidence>
<dbReference type="HAMAP" id="MF_00165">
    <property type="entry name" value="Thymidylate_kinase"/>
    <property type="match status" value="1"/>
</dbReference>
<protein>
    <recommendedName>
        <fullName evidence="3 11">Thymidylate kinase</fullName>
        <ecNumber evidence="2 11">2.7.4.9</ecNumber>
    </recommendedName>
    <alternativeName>
        <fullName evidence="11">dTMP kinase</fullName>
    </alternativeName>
</protein>
<feature type="binding site" evidence="11">
    <location>
        <begin position="10"/>
        <end position="17"/>
    </location>
    <ligand>
        <name>ATP</name>
        <dbReference type="ChEBI" id="CHEBI:30616"/>
    </ligand>
</feature>
<keyword evidence="8 11" id="KW-0067">ATP-binding</keyword>
<keyword evidence="7 11" id="KW-0418">Kinase</keyword>
<dbReference type="AlphaFoldDB" id="A0A934N7R2"/>
<evidence type="ECO:0000313" key="14">
    <source>
        <dbReference type="Proteomes" id="UP000612893"/>
    </source>
</evidence>
<dbReference type="PANTHER" id="PTHR10344">
    <property type="entry name" value="THYMIDYLATE KINASE"/>
    <property type="match status" value="1"/>
</dbReference>
<gene>
    <name evidence="11 13" type="primary">tmk</name>
    <name evidence="13" type="ORF">JF922_03890</name>
</gene>
<evidence type="ECO:0000256" key="4">
    <source>
        <dbReference type="ARBA" id="ARBA00022679"/>
    </source>
</evidence>
<keyword evidence="6 11" id="KW-0547">Nucleotide-binding</keyword>
<dbReference type="GO" id="GO:0004798">
    <property type="term" value="F:dTMP kinase activity"/>
    <property type="evidence" value="ECO:0007669"/>
    <property type="project" value="UniProtKB-UniRule"/>
</dbReference>
<reference evidence="13" key="1">
    <citation type="submission" date="2020-10" db="EMBL/GenBank/DDBJ databases">
        <title>Ca. Dormibacterota MAGs.</title>
        <authorList>
            <person name="Montgomery K."/>
        </authorList>
    </citation>
    <scope>NUCLEOTIDE SEQUENCE [LARGE SCALE GENOMIC DNA]</scope>
    <source>
        <strain evidence="13">SC8812_S17_10</strain>
    </source>
</reference>
<dbReference type="Pfam" id="PF02223">
    <property type="entry name" value="Thymidylate_kin"/>
    <property type="match status" value="1"/>
</dbReference>
<evidence type="ECO:0000256" key="6">
    <source>
        <dbReference type="ARBA" id="ARBA00022741"/>
    </source>
</evidence>
<evidence type="ECO:0000259" key="12">
    <source>
        <dbReference type="Pfam" id="PF02223"/>
    </source>
</evidence>
<keyword evidence="14" id="KW-1185">Reference proteome</keyword>
<evidence type="ECO:0000256" key="8">
    <source>
        <dbReference type="ARBA" id="ARBA00022840"/>
    </source>
</evidence>
<dbReference type="NCBIfam" id="TIGR00041">
    <property type="entry name" value="DTMP_kinase"/>
    <property type="match status" value="1"/>
</dbReference>
<evidence type="ECO:0000256" key="11">
    <source>
        <dbReference type="HAMAP-Rule" id="MF_00165"/>
    </source>
</evidence>
<evidence type="ECO:0000313" key="13">
    <source>
        <dbReference type="EMBL" id="MBJ7597213.1"/>
    </source>
</evidence>
<dbReference type="Proteomes" id="UP000612893">
    <property type="component" value="Unassembled WGS sequence"/>
</dbReference>
<organism evidence="13 14">
    <name type="scientific">Candidatus Nephthysia bennettiae</name>
    <dbReference type="NCBI Taxonomy" id="3127016"/>
    <lineage>
        <taxon>Bacteria</taxon>
        <taxon>Bacillati</taxon>
        <taxon>Candidatus Dormiibacterota</taxon>
        <taxon>Candidatus Dormibacteria</taxon>
        <taxon>Candidatus Dormibacterales</taxon>
        <taxon>Candidatus Dormibacteraceae</taxon>
        <taxon>Candidatus Nephthysia</taxon>
    </lineage>
</organism>
<evidence type="ECO:0000256" key="5">
    <source>
        <dbReference type="ARBA" id="ARBA00022727"/>
    </source>
</evidence>
<dbReference type="InterPro" id="IPR027417">
    <property type="entry name" value="P-loop_NTPase"/>
</dbReference>
<evidence type="ECO:0000256" key="10">
    <source>
        <dbReference type="ARBA" id="ARBA00057735"/>
    </source>
</evidence>
<comment type="similarity">
    <text evidence="1 11">Belongs to the thymidylate kinase family.</text>
</comment>
<evidence type="ECO:0000256" key="7">
    <source>
        <dbReference type="ARBA" id="ARBA00022777"/>
    </source>
</evidence>
<accession>A0A934N7R2</accession>
<dbReference type="FunFam" id="3.40.50.300:FF:000225">
    <property type="entry name" value="Thymidylate kinase"/>
    <property type="match status" value="1"/>
</dbReference>
<evidence type="ECO:0000256" key="9">
    <source>
        <dbReference type="ARBA" id="ARBA00048743"/>
    </source>
</evidence>
<evidence type="ECO:0000256" key="3">
    <source>
        <dbReference type="ARBA" id="ARBA00017144"/>
    </source>
</evidence>
<sequence length="200" mass="22281">MAGLLVTFEGSEGAGKSTQVEQLRRRLADRDVEAHREPGSTELGDSVRDLLLHGPAMSPEAEMFLFMAARAELLAQRILPALDRGAVVILDRYHDSTLAYQGARGARTFWPESFPRPDLTVLLRIDPRRGLRRQRFAGKDPDRIESEPDAFHARVAAEYDRLAAADPGRYLVLDAEQPVEDIAGRVWERVSRLLLPVAAS</sequence>
<dbReference type="RefSeq" id="WP_338199270.1">
    <property type="nucleotide sequence ID" value="NZ_JAEKNR010000045.1"/>
</dbReference>
<feature type="domain" description="Thymidylate kinase-like" evidence="12">
    <location>
        <begin position="8"/>
        <end position="182"/>
    </location>
</feature>
<dbReference type="CDD" id="cd01672">
    <property type="entry name" value="TMPK"/>
    <property type="match status" value="1"/>
</dbReference>
<comment type="catalytic activity">
    <reaction evidence="9 11">
        <text>dTMP + ATP = dTDP + ADP</text>
        <dbReference type="Rhea" id="RHEA:13517"/>
        <dbReference type="ChEBI" id="CHEBI:30616"/>
        <dbReference type="ChEBI" id="CHEBI:58369"/>
        <dbReference type="ChEBI" id="CHEBI:63528"/>
        <dbReference type="ChEBI" id="CHEBI:456216"/>
        <dbReference type="EC" id="2.7.4.9"/>
    </reaction>
</comment>
<dbReference type="GO" id="GO:0005524">
    <property type="term" value="F:ATP binding"/>
    <property type="evidence" value="ECO:0007669"/>
    <property type="project" value="UniProtKB-UniRule"/>
</dbReference>
<keyword evidence="4 11" id="KW-0808">Transferase</keyword>
<dbReference type="EMBL" id="JAEKNR010000045">
    <property type="protein sequence ID" value="MBJ7597213.1"/>
    <property type="molecule type" value="Genomic_DNA"/>
</dbReference>
<dbReference type="GO" id="GO:0006235">
    <property type="term" value="P:dTTP biosynthetic process"/>
    <property type="evidence" value="ECO:0007669"/>
    <property type="project" value="UniProtKB-UniRule"/>
</dbReference>
<dbReference type="EC" id="2.7.4.9" evidence="2 11"/>
<name>A0A934N7R2_9BACT</name>
<dbReference type="PROSITE" id="PS01331">
    <property type="entry name" value="THYMIDYLATE_KINASE"/>
    <property type="match status" value="1"/>
</dbReference>
<evidence type="ECO:0000256" key="1">
    <source>
        <dbReference type="ARBA" id="ARBA00009776"/>
    </source>
</evidence>
<comment type="caution">
    <text evidence="13">The sequence shown here is derived from an EMBL/GenBank/DDBJ whole genome shotgun (WGS) entry which is preliminary data.</text>
</comment>
<keyword evidence="5 11" id="KW-0545">Nucleotide biosynthesis</keyword>
<dbReference type="Gene3D" id="3.40.50.300">
    <property type="entry name" value="P-loop containing nucleotide triphosphate hydrolases"/>
    <property type="match status" value="1"/>
</dbReference>